<dbReference type="RefSeq" id="WP_379709098.1">
    <property type="nucleotide sequence ID" value="NZ_JBHTBS010000001.1"/>
</dbReference>
<reference evidence="3" key="1">
    <citation type="journal article" date="2019" name="Int. J. Syst. Evol. Microbiol.">
        <title>The Global Catalogue of Microorganisms (GCM) 10K type strain sequencing project: providing services to taxonomists for standard genome sequencing and annotation.</title>
        <authorList>
            <consortium name="The Broad Institute Genomics Platform"/>
            <consortium name="The Broad Institute Genome Sequencing Center for Infectious Disease"/>
            <person name="Wu L."/>
            <person name="Ma J."/>
        </authorList>
    </citation>
    <scope>NUCLEOTIDE SEQUENCE [LARGE SCALE GENOMIC DNA]</scope>
    <source>
        <strain evidence="3">CGMCC 4.1467</strain>
    </source>
</reference>
<evidence type="ECO:0000256" key="1">
    <source>
        <dbReference type="SAM" id="SignalP"/>
    </source>
</evidence>
<dbReference type="Proteomes" id="UP001596472">
    <property type="component" value="Unassembled WGS sequence"/>
</dbReference>
<feature type="chain" id="PRO_5047422378" evidence="1">
    <location>
        <begin position="23"/>
        <end position="223"/>
    </location>
</feature>
<protein>
    <submittedName>
        <fullName evidence="2">Tetratricopeptide repeat protein</fullName>
    </submittedName>
</protein>
<gene>
    <name evidence="2" type="ORF">ACFQY0_03405</name>
</gene>
<evidence type="ECO:0000313" key="2">
    <source>
        <dbReference type="EMBL" id="MFC7336211.1"/>
    </source>
</evidence>
<comment type="caution">
    <text evidence="2">The sequence shown here is derived from an EMBL/GenBank/DDBJ whole genome shotgun (WGS) entry which is preliminary data.</text>
</comment>
<dbReference type="SUPFAM" id="SSF81901">
    <property type="entry name" value="HCP-like"/>
    <property type="match status" value="1"/>
</dbReference>
<keyword evidence="1" id="KW-0732">Signal</keyword>
<feature type="signal peptide" evidence="1">
    <location>
        <begin position="1"/>
        <end position="22"/>
    </location>
</feature>
<proteinExistence type="predicted"/>
<sequence>MISTFKSAILFAISLSTIPAHADFEKGIAAYEANDLPLAYKEFRASADDGHADSQFNVALMFEQGIGVEKDEKEAVSWYRKSAEQGNPLAQFNLGVLYENGRGTKVDFEKANEWYRKASKQGDPLAIGNLGMLHVRGDGVKVDKVAGVALLLVSVTLDNSSANNARKNISGTRGLTPDLIAEAQALSDKMMDGKDLLVPLDEYLKKDEPKKLESKTENAVPKP</sequence>
<dbReference type="PANTHER" id="PTHR45011:SF1">
    <property type="entry name" value="DAP3-BINDING CELL DEATH ENHANCER 1"/>
    <property type="match status" value="1"/>
</dbReference>
<name>A0ABW2L1K2_9BACT</name>
<dbReference type="EMBL" id="JBHTBS010000001">
    <property type="protein sequence ID" value="MFC7336211.1"/>
    <property type="molecule type" value="Genomic_DNA"/>
</dbReference>
<dbReference type="PANTHER" id="PTHR45011">
    <property type="entry name" value="DAP3-BINDING CELL DEATH ENHANCER 1"/>
    <property type="match status" value="1"/>
</dbReference>
<keyword evidence="3" id="KW-1185">Reference proteome</keyword>
<dbReference type="Gene3D" id="1.25.40.10">
    <property type="entry name" value="Tetratricopeptide repeat domain"/>
    <property type="match status" value="1"/>
</dbReference>
<dbReference type="InterPro" id="IPR011990">
    <property type="entry name" value="TPR-like_helical_dom_sf"/>
</dbReference>
<dbReference type="Pfam" id="PF08238">
    <property type="entry name" value="Sel1"/>
    <property type="match status" value="3"/>
</dbReference>
<evidence type="ECO:0000313" key="3">
    <source>
        <dbReference type="Proteomes" id="UP001596472"/>
    </source>
</evidence>
<dbReference type="SMART" id="SM00671">
    <property type="entry name" value="SEL1"/>
    <property type="match status" value="4"/>
</dbReference>
<dbReference type="InterPro" id="IPR052748">
    <property type="entry name" value="ISR_Activator"/>
</dbReference>
<dbReference type="InterPro" id="IPR006597">
    <property type="entry name" value="Sel1-like"/>
</dbReference>
<organism evidence="2 3">
    <name type="scientific">Haloferula chungangensis</name>
    <dbReference type="NCBI Taxonomy" id="1048331"/>
    <lineage>
        <taxon>Bacteria</taxon>
        <taxon>Pseudomonadati</taxon>
        <taxon>Verrucomicrobiota</taxon>
        <taxon>Verrucomicrobiia</taxon>
        <taxon>Verrucomicrobiales</taxon>
        <taxon>Verrucomicrobiaceae</taxon>
        <taxon>Haloferula</taxon>
    </lineage>
</organism>
<accession>A0ABW2L1K2</accession>